<evidence type="ECO:0000259" key="2">
    <source>
        <dbReference type="SMART" id="SM00014"/>
    </source>
</evidence>
<feature type="transmembrane region" description="Helical" evidence="1">
    <location>
        <begin position="156"/>
        <end position="175"/>
    </location>
</feature>
<feature type="transmembrane region" description="Helical" evidence="1">
    <location>
        <begin position="12"/>
        <end position="32"/>
    </location>
</feature>
<feature type="domain" description="Phosphatidic acid phosphatase type 2/haloperoxidase" evidence="2">
    <location>
        <begin position="78"/>
        <end position="196"/>
    </location>
</feature>
<organism evidence="3 4">
    <name type="scientific">Chitinophaga japonensis</name>
    <name type="common">Flexibacter japonensis</name>
    <dbReference type="NCBI Taxonomy" id="104662"/>
    <lineage>
        <taxon>Bacteria</taxon>
        <taxon>Pseudomonadati</taxon>
        <taxon>Bacteroidota</taxon>
        <taxon>Chitinophagia</taxon>
        <taxon>Chitinophagales</taxon>
        <taxon>Chitinophagaceae</taxon>
        <taxon>Chitinophaga</taxon>
    </lineage>
</organism>
<dbReference type="Proteomes" id="UP000316778">
    <property type="component" value="Unassembled WGS sequence"/>
</dbReference>
<reference evidence="3 4" key="1">
    <citation type="journal article" date="2013" name="Stand. Genomic Sci.">
        <title>Genomic Encyclopedia of Type Strains, Phase I: The one thousand microbial genomes (KMG-I) project.</title>
        <authorList>
            <person name="Kyrpides N.C."/>
            <person name="Woyke T."/>
            <person name="Eisen J.A."/>
            <person name="Garrity G."/>
            <person name="Lilburn T.G."/>
            <person name="Beck B.J."/>
            <person name="Whitman W.B."/>
            <person name="Hugenholtz P."/>
            <person name="Klenk H.P."/>
        </authorList>
    </citation>
    <scope>NUCLEOTIDE SEQUENCE [LARGE SCALE GENOMIC DNA]</scope>
    <source>
        <strain evidence="3 4">DSM 13484</strain>
    </source>
</reference>
<dbReference type="InterPro" id="IPR036938">
    <property type="entry name" value="PAP2/HPO_sf"/>
</dbReference>
<protein>
    <submittedName>
        <fullName evidence="3">Membrane-associated phospholipid phosphatase</fullName>
    </submittedName>
</protein>
<proteinExistence type="predicted"/>
<keyword evidence="4" id="KW-1185">Reference proteome</keyword>
<dbReference type="SMART" id="SM00014">
    <property type="entry name" value="acidPPc"/>
    <property type="match status" value="1"/>
</dbReference>
<evidence type="ECO:0000256" key="1">
    <source>
        <dbReference type="SAM" id="Phobius"/>
    </source>
</evidence>
<dbReference type="OrthoDB" id="9773582at2"/>
<dbReference type="Pfam" id="PF01569">
    <property type="entry name" value="PAP2"/>
    <property type="match status" value="1"/>
</dbReference>
<dbReference type="RefSeq" id="WP_145711813.1">
    <property type="nucleotide sequence ID" value="NZ_BAAAFY010000001.1"/>
</dbReference>
<gene>
    <name evidence="3" type="ORF">LX66_1740</name>
</gene>
<feature type="transmembrane region" description="Helical" evidence="1">
    <location>
        <begin position="181"/>
        <end position="199"/>
    </location>
</feature>
<evidence type="ECO:0000313" key="3">
    <source>
        <dbReference type="EMBL" id="TWI92353.1"/>
    </source>
</evidence>
<dbReference type="PANTHER" id="PTHR14969">
    <property type="entry name" value="SPHINGOSINE-1-PHOSPHATE PHOSPHOHYDROLASE"/>
    <property type="match status" value="1"/>
</dbReference>
<name>A0A562TG74_CHIJA</name>
<dbReference type="Gene3D" id="1.20.144.10">
    <property type="entry name" value="Phosphatidic acid phosphatase type 2/haloperoxidase"/>
    <property type="match status" value="1"/>
</dbReference>
<dbReference type="CDD" id="cd01610">
    <property type="entry name" value="PAP2_like"/>
    <property type="match status" value="1"/>
</dbReference>
<dbReference type="SUPFAM" id="SSF48317">
    <property type="entry name" value="Acid phosphatase/Vanadium-dependent haloperoxidase"/>
    <property type="match status" value="1"/>
</dbReference>
<feature type="transmembrane region" description="Helical" evidence="1">
    <location>
        <begin position="81"/>
        <end position="98"/>
    </location>
</feature>
<keyword evidence="1" id="KW-0812">Transmembrane</keyword>
<keyword evidence="1" id="KW-0472">Membrane</keyword>
<comment type="caution">
    <text evidence="3">The sequence shown here is derived from an EMBL/GenBank/DDBJ whole genome shotgun (WGS) entry which is preliminary data.</text>
</comment>
<feature type="transmembrane region" description="Helical" evidence="1">
    <location>
        <begin position="131"/>
        <end position="149"/>
    </location>
</feature>
<keyword evidence="1" id="KW-1133">Transmembrane helix</keyword>
<sequence>MKTFVTLLRRNAWFFLPLLVWILVGAVLQSIFTREELFMGINHSCCPFVDVLMTGFTYLADGIVFGAVLLYLLVARKFRPFLIGLTTVLTETVIVQVMKRTIDAPRPLGYFQDPSLLHLVKWMPPHYNHSFPSGHAACAFALFCYLALIDNNKKRGALFMGVALAAAYSRVYLAQHFFQDIYIGSIIGAATSFVVYSLFEYRNLTKTPELCPQAAMEAEAALLAEAQPG</sequence>
<accession>A0A562TG74</accession>
<dbReference type="EMBL" id="VLLG01000002">
    <property type="protein sequence ID" value="TWI92353.1"/>
    <property type="molecule type" value="Genomic_DNA"/>
</dbReference>
<feature type="transmembrane region" description="Helical" evidence="1">
    <location>
        <begin position="52"/>
        <end position="74"/>
    </location>
</feature>
<dbReference type="InterPro" id="IPR000326">
    <property type="entry name" value="PAP2/HPO"/>
</dbReference>
<evidence type="ECO:0000313" key="4">
    <source>
        <dbReference type="Proteomes" id="UP000316778"/>
    </source>
</evidence>
<dbReference type="AlphaFoldDB" id="A0A562TG74"/>
<dbReference type="PANTHER" id="PTHR14969:SF13">
    <property type="entry name" value="AT30094P"/>
    <property type="match status" value="1"/>
</dbReference>